<keyword evidence="2 5" id="KW-0812">Transmembrane</keyword>
<evidence type="ECO:0000259" key="6">
    <source>
        <dbReference type="Pfam" id="PF01699"/>
    </source>
</evidence>
<dbReference type="Proteomes" id="UP000009011">
    <property type="component" value="Chromosome"/>
</dbReference>
<feature type="transmembrane region" description="Helical" evidence="5">
    <location>
        <begin position="186"/>
        <end position="208"/>
    </location>
</feature>
<dbReference type="Pfam" id="PF01699">
    <property type="entry name" value="Na_Ca_ex"/>
    <property type="match status" value="2"/>
</dbReference>
<reference evidence="7 8" key="1">
    <citation type="journal article" date="2013" name="PLoS ONE">
        <title>Genomic analysis of Melioribacter roseus, facultatively anaerobic organotrophic bacterium representing a novel deep lineage within Bacteriodetes/Chlorobi group.</title>
        <authorList>
            <person name="Kadnikov V.V."/>
            <person name="Mardanov A.V."/>
            <person name="Podosokorskaya O.A."/>
            <person name="Gavrilov S.N."/>
            <person name="Kublanov I.V."/>
            <person name="Beletsky A.V."/>
            <person name="Bonch-Osmolovskaya E.A."/>
            <person name="Ravin N.V."/>
        </authorList>
    </citation>
    <scope>NUCLEOTIDE SEQUENCE [LARGE SCALE GENOMIC DNA]</scope>
    <source>
        <strain evidence="8">JCM 17771 / P3M-2</strain>
    </source>
</reference>
<dbReference type="GO" id="GO:0005886">
    <property type="term" value="C:plasma membrane"/>
    <property type="evidence" value="ECO:0007669"/>
    <property type="project" value="TreeGrafter"/>
</dbReference>
<protein>
    <submittedName>
        <fullName evidence="7">Na+/Ca+ antiporter, CaCA family</fullName>
    </submittedName>
</protein>
<evidence type="ECO:0000256" key="5">
    <source>
        <dbReference type="SAM" id="Phobius"/>
    </source>
</evidence>
<dbReference type="InterPro" id="IPR004837">
    <property type="entry name" value="NaCa_Exmemb"/>
</dbReference>
<dbReference type="PANTHER" id="PTHR10846:SF8">
    <property type="entry name" value="INNER MEMBRANE PROTEIN YRBG"/>
    <property type="match status" value="1"/>
</dbReference>
<dbReference type="AlphaFoldDB" id="I6Z559"/>
<dbReference type="PATRIC" id="fig|1191523.3.peg.1111"/>
<evidence type="ECO:0000313" key="7">
    <source>
        <dbReference type="EMBL" id="AFN74290.1"/>
    </source>
</evidence>
<dbReference type="PANTHER" id="PTHR10846">
    <property type="entry name" value="SODIUM/POTASSIUM/CALCIUM EXCHANGER"/>
    <property type="match status" value="1"/>
</dbReference>
<dbReference type="GO" id="GO:0005262">
    <property type="term" value="F:calcium channel activity"/>
    <property type="evidence" value="ECO:0007669"/>
    <property type="project" value="TreeGrafter"/>
</dbReference>
<keyword evidence="3 5" id="KW-1133">Transmembrane helix</keyword>
<evidence type="ECO:0000256" key="1">
    <source>
        <dbReference type="ARBA" id="ARBA00004141"/>
    </source>
</evidence>
<keyword evidence="8" id="KW-1185">Reference proteome</keyword>
<dbReference type="STRING" id="1191523.MROS_1050"/>
<feature type="transmembrane region" description="Helical" evidence="5">
    <location>
        <begin position="312"/>
        <end position="329"/>
    </location>
</feature>
<proteinExistence type="predicted"/>
<feature type="transmembrane region" description="Helical" evidence="5">
    <location>
        <begin position="255"/>
        <end position="275"/>
    </location>
</feature>
<evidence type="ECO:0000313" key="8">
    <source>
        <dbReference type="Proteomes" id="UP000009011"/>
    </source>
</evidence>
<name>I6Z559_MELRP</name>
<dbReference type="RefSeq" id="WP_014855726.1">
    <property type="nucleotide sequence ID" value="NC_018178.1"/>
</dbReference>
<feature type="domain" description="Sodium/calcium exchanger membrane region" evidence="6">
    <location>
        <begin position="17"/>
        <end position="163"/>
    </location>
</feature>
<dbReference type="InterPro" id="IPR004481">
    <property type="entry name" value="K/Na/Ca-exchanger"/>
</dbReference>
<evidence type="ECO:0000256" key="3">
    <source>
        <dbReference type="ARBA" id="ARBA00022989"/>
    </source>
</evidence>
<dbReference type="GO" id="GO:0006874">
    <property type="term" value="P:intracellular calcium ion homeostasis"/>
    <property type="evidence" value="ECO:0007669"/>
    <property type="project" value="TreeGrafter"/>
</dbReference>
<gene>
    <name evidence="7" type="ordered locus">MROS_1050</name>
</gene>
<dbReference type="InterPro" id="IPR044880">
    <property type="entry name" value="NCX_ion-bd_dom_sf"/>
</dbReference>
<comment type="subcellular location">
    <subcellularLocation>
        <location evidence="1">Membrane</location>
        <topology evidence="1">Multi-pass membrane protein</topology>
    </subcellularLocation>
</comment>
<feature type="transmembrane region" description="Helical" evidence="5">
    <location>
        <begin position="78"/>
        <end position="99"/>
    </location>
</feature>
<sequence length="331" mass="35874">MYYINNGLFLSIMLIQILILIIGFGILIKAANYLVEGASSLAIKLNISQTVIGLTIVAFGTSAPELIVNVLASVRGSSGITIGNVVGSNIANILLILGVSSIIKSLHAEKNTVWKEIPFSLLAALVLLVLANDSFFYNSPDSITSGDGIILLFFFIIFMIYVYEISKDNDFNSVIKEKITSVPKSIFFITAGVLGLFIGGKLIVDSAITLAKMMDVSEAIIGFTIVAFGTSLPELATSAVAAYKGNDNIAVGNIVGSNILNIFWILGVSAIISSIPFSNKLNLDLIFLVFISTLLFFTMFTGKKKTLERWEGILFVGLYILYMLRFIVFES</sequence>
<dbReference type="eggNOG" id="COG0530">
    <property type="taxonomic scope" value="Bacteria"/>
</dbReference>
<organism evidence="7 8">
    <name type="scientific">Melioribacter roseus (strain DSM 23840 / JCM 17771 / VKM B-2668 / P3M-2)</name>
    <dbReference type="NCBI Taxonomy" id="1191523"/>
    <lineage>
        <taxon>Bacteria</taxon>
        <taxon>Pseudomonadati</taxon>
        <taxon>Ignavibacteriota</taxon>
        <taxon>Ignavibacteria</taxon>
        <taxon>Ignavibacteriales</taxon>
        <taxon>Melioribacteraceae</taxon>
        <taxon>Melioribacter</taxon>
    </lineage>
</organism>
<dbReference type="EMBL" id="CP003557">
    <property type="protein sequence ID" value="AFN74290.1"/>
    <property type="molecule type" value="Genomic_DNA"/>
</dbReference>
<dbReference type="KEGG" id="mro:MROS_1050"/>
<evidence type="ECO:0000256" key="2">
    <source>
        <dbReference type="ARBA" id="ARBA00022692"/>
    </source>
</evidence>
<accession>I6Z559</accession>
<feature type="transmembrane region" description="Helical" evidence="5">
    <location>
        <begin position="281"/>
        <end position="300"/>
    </location>
</feature>
<dbReference type="NCBIfam" id="TIGR00367">
    <property type="entry name" value="calcium/sodium antiporter"/>
    <property type="match status" value="1"/>
</dbReference>
<dbReference type="HOGENOM" id="CLU_007948_0_3_10"/>
<evidence type="ECO:0000256" key="4">
    <source>
        <dbReference type="ARBA" id="ARBA00023136"/>
    </source>
</evidence>
<dbReference type="Gene3D" id="1.20.1420.30">
    <property type="entry name" value="NCX, central ion-binding region"/>
    <property type="match status" value="1"/>
</dbReference>
<feature type="transmembrane region" description="Helical" evidence="5">
    <location>
        <begin position="220"/>
        <end position="243"/>
    </location>
</feature>
<feature type="transmembrane region" description="Helical" evidence="5">
    <location>
        <begin position="51"/>
        <end position="72"/>
    </location>
</feature>
<keyword evidence="4 5" id="KW-0472">Membrane</keyword>
<feature type="transmembrane region" description="Helical" evidence="5">
    <location>
        <begin position="149"/>
        <end position="165"/>
    </location>
</feature>
<dbReference type="GO" id="GO:0008273">
    <property type="term" value="F:calcium, potassium:sodium antiporter activity"/>
    <property type="evidence" value="ECO:0007669"/>
    <property type="project" value="TreeGrafter"/>
</dbReference>
<feature type="domain" description="Sodium/calcium exchanger membrane region" evidence="6">
    <location>
        <begin position="185"/>
        <end position="327"/>
    </location>
</feature>
<feature type="transmembrane region" description="Helical" evidence="5">
    <location>
        <begin position="6"/>
        <end position="30"/>
    </location>
</feature>